<feature type="transmembrane region" description="Helical" evidence="11">
    <location>
        <begin position="88"/>
        <end position="108"/>
    </location>
</feature>
<feature type="transmembrane region" description="Helical" evidence="11">
    <location>
        <begin position="164"/>
        <end position="193"/>
    </location>
</feature>
<comment type="subcellular location">
    <subcellularLocation>
        <location evidence="11">Cell inner membrane</location>
        <topology evidence="11">Multi-pass membrane protein</topology>
    </subcellularLocation>
    <subcellularLocation>
        <location evidence="1">Cell membrane</location>
        <topology evidence="1">Multi-pass membrane protein</topology>
    </subcellularLocation>
</comment>
<keyword evidence="6 11" id="KW-0812">Transmembrane</keyword>
<keyword evidence="5" id="KW-0762">Sugar transport</keyword>
<keyword evidence="8 11" id="KW-1133">Transmembrane helix</keyword>
<feature type="domain" description="ABC transmembrane type-2" evidence="12">
    <location>
        <begin position="50"/>
        <end position="277"/>
    </location>
</feature>
<dbReference type="PROSITE" id="PS51012">
    <property type="entry name" value="ABC_TM2"/>
    <property type="match status" value="1"/>
</dbReference>
<dbReference type="InterPro" id="IPR013525">
    <property type="entry name" value="ABC2_TM"/>
</dbReference>
<organism evidence="13 14">
    <name type="scientific">Vreelandella titanicae BH1</name>
    <dbReference type="NCBI Taxonomy" id="1204738"/>
    <lineage>
        <taxon>Bacteria</taxon>
        <taxon>Pseudomonadati</taxon>
        <taxon>Pseudomonadota</taxon>
        <taxon>Gammaproteobacteria</taxon>
        <taxon>Oceanospirillales</taxon>
        <taxon>Halomonadaceae</taxon>
        <taxon>Vreelandella</taxon>
    </lineage>
</organism>
<keyword evidence="10 11" id="KW-0472">Membrane</keyword>
<protein>
    <recommendedName>
        <fullName evidence="11">Transport permease protein</fullName>
    </recommendedName>
</protein>
<evidence type="ECO:0000313" key="14">
    <source>
        <dbReference type="Proteomes" id="UP000011651"/>
    </source>
</evidence>
<feature type="transmembrane region" description="Helical" evidence="11">
    <location>
        <begin position="253"/>
        <end position="274"/>
    </location>
</feature>
<dbReference type="GO" id="GO:0015920">
    <property type="term" value="P:lipopolysaccharide transport"/>
    <property type="evidence" value="ECO:0007669"/>
    <property type="project" value="TreeGrafter"/>
</dbReference>
<evidence type="ECO:0000256" key="5">
    <source>
        <dbReference type="ARBA" id="ARBA00022597"/>
    </source>
</evidence>
<feature type="transmembrane region" description="Helical" evidence="11">
    <location>
        <begin position="129"/>
        <end position="158"/>
    </location>
</feature>
<comment type="caution">
    <text evidence="13">The sequence shown here is derived from an EMBL/GenBank/DDBJ whole genome shotgun (WGS) entry which is preliminary data.</text>
</comment>
<keyword evidence="3 11" id="KW-0813">Transport</keyword>
<dbReference type="PIRSF" id="PIRSF006648">
    <property type="entry name" value="DrrB"/>
    <property type="match status" value="1"/>
</dbReference>
<dbReference type="GO" id="GO:0140359">
    <property type="term" value="F:ABC-type transporter activity"/>
    <property type="evidence" value="ECO:0007669"/>
    <property type="project" value="InterPro"/>
</dbReference>
<dbReference type="InterPro" id="IPR047817">
    <property type="entry name" value="ABC2_TM_bact-type"/>
</dbReference>
<dbReference type="PANTHER" id="PTHR30413:SF10">
    <property type="entry name" value="CAPSULE POLYSACCHARIDE EXPORT INNER-MEMBRANE PROTEIN CTRC"/>
    <property type="match status" value="1"/>
</dbReference>
<reference evidence="13 14" key="1">
    <citation type="journal article" date="2013" name="Genome Announc.">
        <title>Draft Genome of the Marine Gammaproteobacterium Halomonas titanicae.</title>
        <authorList>
            <person name="Sanchez-Porro C."/>
            <person name="de la Haba R.R."/>
            <person name="Cruz-Hernandez N."/>
            <person name="Gonzalez J.M."/>
            <person name="Reyes-Guirao C."/>
            <person name="Navarro-Sampedro L."/>
            <person name="Carballo M."/>
            <person name="Ventosa A."/>
        </authorList>
    </citation>
    <scope>NUCLEOTIDE SEQUENCE [LARGE SCALE GENOMIC DNA]</scope>
    <source>
        <strain evidence="13 14">BH1</strain>
    </source>
</reference>
<gene>
    <name evidence="13" type="ORF">HALTITAN_2591</name>
</gene>
<dbReference type="PANTHER" id="PTHR30413">
    <property type="entry name" value="INNER MEMBRANE TRANSPORT PERMEASE"/>
    <property type="match status" value="1"/>
</dbReference>
<name>L9U752_9GAMM</name>
<keyword evidence="4 11" id="KW-1003">Cell membrane</keyword>
<evidence type="ECO:0000256" key="10">
    <source>
        <dbReference type="ARBA" id="ARBA00023136"/>
    </source>
</evidence>
<feature type="transmembrane region" description="Helical" evidence="11">
    <location>
        <begin position="53"/>
        <end position="76"/>
    </location>
</feature>
<evidence type="ECO:0000256" key="8">
    <source>
        <dbReference type="ARBA" id="ARBA00022989"/>
    </source>
</evidence>
<evidence type="ECO:0000256" key="11">
    <source>
        <dbReference type="RuleBase" id="RU361157"/>
    </source>
</evidence>
<feature type="transmembrane region" description="Helical" evidence="11">
    <location>
        <begin position="200"/>
        <end position="217"/>
    </location>
</feature>
<dbReference type="Proteomes" id="UP000011651">
    <property type="component" value="Unassembled WGS sequence"/>
</dbReference>
<comment type="similarity">
    <text evidence="2 11">Belongs to the ABC-2 integral membrane protein family.</text>
</comment>
<evidence type="ECO:0000256" key="4">
    <source>
        <dbReference type="ARBA" id="ARBA00022475"/>
    </source>
</evidence>
<dbReference type="InterPro" id="IPR000412">
    <property type="entry name" value="ABC_2_transport"/>
</dbReference>
<dbReference type="EMBL" id="AOPO01000013">
    <property type="protein sequence ID" value="ELY20745.1"/>
    <property type="molecule type" value="Genomic_DNA"/>
</dbReference>
<proteinExistence type="inferred from homology"/>
<evidence type="ECO:0000256" key="3">
    <source>
        <dbReference type="ARBA" id="ARBA00022448"/>
    </source>
</evidence>
<evidence type="ECO:0000256" key="7">
    <source>
        <dbReference type="ARBA" id="ARBA00022903"/>
    </source>
</evidence>
<evidence type="ECO:0000256" key="2">
    <source>
        <dbReference type="ARBA" id="ARBA00007783"/>
    </source>
</evidence>
<sequence length="285" mass="32393">MPMALPGNREMRPLLKKRVRQTLSWWRQHLPLIILLTRQELVDRHKGSVLGRIWTLLSPLINILVFVLIFSAIMGARLEGFGAEVERFTYSIYLISGILAWTAFAKSLSTITNLFIERAGMITKVNTSLAALPLSVLLAEIVVYLISMGFFAVFLLMIGFPIDWHWLAIPVVLTLQLGFTYALGFSLAILAVYLKDIREGVAVLLPVWFWLTPIVYVDDIIPDWALGLISLNPMFQFIDAYRELILYQRLPGATGLLAMLAVTLVLLYVGFWLLKRTERDLRDSL</sequence>
<evidence type="ECO:0000256" key="6">
    <source>
        <dbReference type="ARBA" id="ARBA00022692"/>
    </source>
</evidence>
<evidence type="ECO:0000256" key="1">
    <source>
        <dbReference type="ARBA" id="ARBA00004651"/>
    </source>
</evidence>
<dbReference type="GO" id="GO:0043190">
    <property type="term" value="C:ATP-binding cassette (ABC) transporter complex"/>
    <property type="evidence" value="ECO:0007669"/>
    <property type="project" value="InterPro"/>
</dbReference>
<keyword evidence="7" id="KW-0972">Capsule biogenesis/degradation</keyword>
<dbReference type="GO" id="GO:0015774">
    <property type="term" value="P:polysaccharide transport"/>
    <property type="evidence" value="ECO:0007669"/>
    <property type="project" value="UniProtKB-KW"/>
</dbReference>
<dbReference type="Pfam" id="PF01061">
    <property type="entry name" value="ABC2_membrane"/>
    <property type="match status" value="1"/>
</dbReference>
<evidence type="ECO:0000259" key="12">
    <source>
        <dbReference type="PROSITE" id="PS51012"/>
    </source>
</evidence>
<accession>L9U752</accession>
<dbReference type="PATRIC" id="fig|1204738.3.peg.3912"/>
<keyword evidence="9" id="KW-0625">Polysaccharide transport</keyword>
<evidence type="ECO:0000313" key="13">
    <source>
        <dbReference type="EMBL" id="ELY20745.1"/>
    </source>
</evidence>
<evidence type="ECO:0000256" key="9">
    <source>
        <dbReference type="ARBA" id="ARBA00023047"/>
    </source>
</evidence>
<dbReference type="AlphaFoldDB" id="L9U752"/>